<proteinExistence type="predicted"/>
<protein>
    <submittedName>
        <fullName evidence="2">Uncharacterized protein</fullName>
    </submittedName>
</protein>
<dbReference type="AlphaFoldDB" id="A0A7C8IJL8"/>
<evidence type="ECO:0000313" key="2">
    <source>
        <dbReference type="EMBL" id="KAF2965120.1"/>
    </source>
</evidence>
<feature type="compositionally biased region" description="Basic and acidic residues" evidence="1">
    <location>
        <begin position="137"/>
        <end position="147"/>
    </location>
</feature>
<evidence type="ECO:0000313" key="3">
    <source>
        <dbReference type="Proteomes" id="UP000481858"/>
    </source>
</evidence>
<reference evidence="2 3" key="1">
    <citation type="submission" date="2019-12" db="EMBL/GenBank/DDBJ databases">
        <title>Draft genome sequence of the ascomycete Xylaria multiplex DSM 110363.</title>
        <authorList>
            <person name="Buettner E."/>
            <person name="Kellner H."/>
        </authorList>
    </citation>
    <scope>NUCLEOTIDE SEQUENCE [LARGE SCALE GENOMIC DNA]</scope>
    <source>
        <strain evidence="2 3">DSM 110363</strain>
    </source>
</reference>
<name>A0A7C8IJL8_9PEZI</name>
<feature type="region of interest" description="Disordered" evidence="1">
    <location>
        <begin position="137"/>
        <end position="158"/>
    </location>
</feature>
<dbReference type="InParanoid" id="A0A7C8IJL8"/>
<accession>A0A7C8IJL8</accession>
<sequence length="158" mass="18415">MRSLRNGNVPNKVHEVLLFLALVKSMAPIIDESATQILEIEFDDLPRWQLLFRQDEQELRRFITAVKAIWSIDVTQSRQDRLEDTSHFEVEFLHIQDLTRRLVIQADSMFQITPHGELGPLNAQAKRRAREATVEEPIRHRIQDDGHLSLTNDNPFLP</sequence>
<organism evidence="2 3">
    <name type="scientific">Xylaria multiplex</name>
    <dbReference type="NCBI Taxonomy" id="323545"/>
    <lineage>
        <taxon>Eukaryota</taxon>
        <taxon>Fungi</taxon>
        <taxon>Dikarya</taxon>
        <taxon>Ascomycota</taxon>
        <taxon>Pezizomycotina</taxon>
        <taxon>Sordariomycetes</taxon>
        <taxon>Xylariomycetidae</taxon>
        <taxon>Xylariales</taxon>
        <taxon>Xylariaceae</taxon>
        <taxon>Xylaria</taxon>
    </lineage>
</organism>
<gene>
    <name evidence="2" type="ORF">GQX73_g8439</name>
</gene>
<comment type="caution">
    <text evidence="2">The sequence shown here is derived from an EMBL/GenBank/DDBJ whole genome shotgun (WGS) entry which is preliminary data.</text>
</comment>
<dbReference type="Proteomes" id="UP000481858">
    <property type="component" value="Unassembled WGS sequence"/>
</dbReference>
<keyword evidence="3" id="KW-1185">Reference proteome</keyword>
<evidence type="ECO:0000256" key="1">
    <source>
        <dbReference type="SAM" id="MobiDB-lite"/>
    </source>
</evidence>
<dbReference type="OrthoDB" id="4772519at2759"/>
<feature type="compositionally biased region" description="Polar residues" evidence="1">
    <location>
        <begin position="149"/>
        <end position="158"/>
    </location>
</feature>
<dbReference type="EMBL" id="WUBL01000125">
    <property type="protein sequence ID" value="KAF2965120.1"/>
    <property type="molecule type" value="Genomic_DNA"/>
</dbReference>